<reference evidence="2 3" key="1">
    <citation type="submission" date="2022-03" db="EMBL/GenBank/DDBJ databases">
        <title>Genome data of Colletotrichum spp.</title>
        <authorList>
            <person name="Utami Y.D."/>
            <person name="Hiruma K."/>
        </authorList>
    </citation>
    <scope>NUCLEOTIDE SEQUENCE [LARGE SCALE GENOMIC DNA]</scope>
    <source>
        <strain evidence="2 3">MAFF 239500</strain>
    </source>
</reference>
<proteinExistence type="predicted"/>
<gene>
    <name evidence="2" type="ORF">ColSpa_07230</name>
</gene>
<name>A0AA37LGI9_9PEZI</name>
<evidence type="ECO:0000256" key="1">
    <source>
        <dbReference type="SAM" id="Phobius"/>
    </source>
</evidence>
<dbReference type="RefSeq" id="XP_049129399.1">
    <property type="nucleotide sequence ID" value="XM_049273442.1"/>
</dbReference>
<sequence>MEVLYTVQLTWSMELTPAHRILALGSTILQVETSTTVPLSRKSGVRGSSLMELALGEVVADWVAFKARGRDMSPKAVSNSNSILAPGVGVCNPTLTILVIVVVGWVLG</sequence>
<dbReference type="Proteomes" id="UP001055115">
    <property type="component" value="Unassembled WGS sequence"/>
</dbReference>
<protein>
    <submittedName>
        <fullName evidence="2">Uncharacterized protein</fullName>
    </submittedName>
</protein>
<comment type="caution">
    <text evidence="2">The sequence shown here is derived from an EMBL/GenBank/DDBJ whole genome shotgun (WGS) entry which is preliminary data.</text>
</comment>
<feature type="transmembrane region" description="Helical" evidence="1">
    <location>
        <begin position="83"/>
        <end position="107"/>
    </location>
</feature>
<keyword evidence="1" id="KW-1133">Transmembrane helix</keyword>
<keyword evidence="3" id="KW-1185">Reference proteome</keyword>
<dbReference type="GeneID" id="73328032"/>
<accession>A0AA37LGI9</accession>
<keyword evidence="1" id="KW-0472">Membrane</keyword>
<dbReference type="EMBL" id="BQXU01000018">
    <property type="protein sequence ID" value="GKT47049.1"/>
    <property type="molecule type" value="Genomic_DNA"/>
</dbReference>
<dbReference type="AlphaFoldDB" id="A0AA37LGI9"/>
<evidence type="ECO:0000313" key="2">
    <source>
        <dbReference type="EMBL" id="GKT47049.1"/>
    </source>
</evidence>
<evidence type="ECO:0000313" key="3">
    <source>
        <dbReference type="Proteomes" id="UP001055115"/>
    </source>
</evidence>
<organism evidence="2 3">
    <name type="scientific">Colletotrichum spaethianum</name>
    <dbReference type="NCBI Taxonomy" id="700344"/>
    <lineage>
        <taxon>Eukaryota</taxon>
        <taxon>Fungi</taxon>
        <taxon>Dikarya</taxon>
        <taxon>Ascomycota</taxon>
        <taxon>Pezizomycotina</taxon>
        <taxon>Sordariomycetes</taxon>
        <taxon>Hypocreomycetidae</taxon>
        <taxon>Glomerellales</taxon>
        <taxon>Glomerellaceae</taxon>
        <taxon>Colletotrichum</taxon>
        <taxon>Colletotrichum spaethianum species complex</taxon>
    </lineage>
</organism>
<keyword evidence="1" id="KW-0812">Transmembrane</keyword>